<accession>A0A3B1BYS1</accession>
<feature type="non-terminal residue" evidence="1">
    <location>
        <position position="27"/>
    </location>
</feature>
<name>A0A3B1BYS1_9ZZZZ</name>
<gene>
    <name evidence="1" type="ORF">MNBD_IGNAVI01-1553</name>
</gene>
<sequence length="27" mass="3288">MARIKLKLPEKFNFSTFIDIRITDINY</sequence>
<evidence type="ECO:0000313" key="1">
    <source>
        <dbReference type="EMBL" id="VAX19641.1"/>
    </source>
</evidence>
<proteinExistence type="predicted"/>
<protein>
    <submittedName>
        <fullName evidence="1">Uncharacterized protein</fullName>
    </submittedName>
</protein>
<dbReference type="EMBL" id="UOGD01000147">
    <property type="protein sequence ID" value="VAX19641.1"/>
    <property type="molecule type" value="Genomic_DNA"/>
</dbReference>
<organism evidence="1">
    <name type="scientific">hydrothermal vent metagenome</name>
    <dbReference type="NCBI Taxonomy" id="652676"/>
    <lineage>
        <taxon>unclassified sequences</taxon>
        <taxon>metagenomes</taxon>
        <taxon>ecological metagenomes</taxon>
    </lineage>
</organism>
<dbReference type="AlphaFoldDB" id="A0A3B1BYS1"/>
<reference evidence="1" key="1">
    <citation type="submission" date="2018-06" db="EMBL/GenBank/DDBJ databases">
        <authorList>
            <person name="Zhirakovskaya E."/>
        </authorList>
    </citation>
    <scope>NUCLEOTIDE SEQUENCE</scope>
</reference>